<dbReference type="AlphaFoldDB" id="A0A202E594"/>
<dbReference type="NCBIfam" id="TIGR01224">
    <property type="entry name" value="hutI"/>
    <property type="match status" value="1"/>
</dbReference>
<feature type="binding site" evidence="8">
    <location>
        <position position="335"/>
    </location>
    <ligand>
        <name>Zn(2+)</name>
        <dbReference type="ChEBI" id="CHEBI:29105"/>
    </ligand>
</feature>
<evidence type="ECO:0000313" key="12">
    <source>
        <dbReference type="EMBL" id="OVE83060.1"/>
    </source>
</evidence>
<dbReference type="EMBL" id="MWPH01000004">
    <property type="protein sequence ID" value="OVE83060.1"/>
    <property type="molecule type" value="Genomic_DNA"/>
</dbReference>
<feature type="binding site" evidence="8">
    <location>
        <position position="93"/>
    </location>
    <ligand>
        <name>Fe(3+)</name>
        <dbReference type="ChEBI" id="CHEBI:29034"/>
    </ligand>
</feature>
<feature type="binding site" evidence="8">
    <location>
        <position position="165"/>
    </location>
    <ligand>
        <name>N-formimidoyl-L-glutamate</name>
        <dbReference type="ChEBI" id="CHEBI:58928"/>
    </ligand>
</feature>
<evidence type="ECO:0000256" key="8">
    <source>
        <dbReference type="HAMAP-Rule" id="MF_00372"/>
    </source>
</evidence>
<dbReference type="PANTHER" id="PTHR42752">
    <property type="entry name" value="IMIDAZOLONEPROPIONASE"/>
    <property type="match status" value="1"/>
</dbReference>
<keyword evidence="7 8" id="KW-0408">Iron</keyword>
<feature type="domain" description="Amidohydrolase 3" evidence="10">
    <location>
        <begin position="118"/>
        <end position="422"/>
    </location>
</feature>
<dbReference type="GO" id="GO:0005506">
    <property type="term" value="F:iron ion binding"/>
    <property type="evidence" value="ECO:0007669"/>
    <property type="project" value="UniProtKB-UniRule"/>
</dbReference>
<evidence type="ECO:0000256" key="1">
    <source>
        <dbReference type="ARBA" id="ARBA00012864"/>
    </source>
</evidence>
<dbReference type="InterPro" id="IPR054418">
    <property type="entry name" value="MQNX/HUTI_composite_N"/>
</dbReference>
<dbReference type="UniPathway" id="UPA00379">
    <property type="reaction ID" value="UER00551"/>
</dbReference>
<evidence type="ECO:0000259" key="10">
    <source>
        <dbReference type="Pfam" id="PF07969"/>
    </source>
</evidence>
<comment type="function">
    <text evidence="8">Catalyzes the hydrolytic cleavage of the carbon-nitrogen bond in imidazolone-5-propanoate to yield N-formimidoyl-L-glutamate. It is the third step in the universal histidine degradation pathway.</text>
</comment>
<feature type="binding site" evidence="8">
    <location>
        <position position="198"/>
    </location>
    <ligand>
        <name>4-imidazolone-5-propanoate</name>
        <dbReference type="ChEBI" id="CHEBI:77893"/>
    </ligand>
</feature>
<feature type="compositionally biased region" description="Polar residues" evidence="9">
    <location>
        <begin position="17"/>
        <end position="30"/>
    </location>
</feature>
<feature type="binding site" evidence="8">
    <location>
        <position position="264"/>
    </location>
    <ligand>
        <name>4-imidazolone-5-propanoate</name>
        <dbReference type="ChEBI" id="CHEBI:77893"/>
    </ligand>
</feature>
<feature type="binding site" evidence="8">
    <location>
        <position position="261"/>
    </location>
    <ligand>
        <name>Fe(3+)</name>
        <dbReference type="ChEBI" id="CHEBI:29034"/>
    </ligand>
</feature>
<comment type="cofactor">
    <cofactor evidence="8">
        <name>Zn(2+)</name>
        <dbReference type="ChEBI" id="CHEBI:29105"/>
    </cofactor>
    <cofactor evidence="8">
        <name>Fe(3+)</name>
        <dbReference type="ChEBI" id="CHEBI:29034"/>
    </cofactor>
    <text evidence="8">Binds 1 zinc or iron ion per subunit.</text>
</comment>
<comment type="subcellular location">
    <subcellularLocation>
        <location evidence="8">Cytoplasm</location>
    </subcellularLocation>
</comment>
<dbReference type="InterPro" id="IPR005920">
    <property type="entry name" value="HutI"/>
</dbReference>
<dbReference type="SUPFAM" id="SSF51556">
    <property type="entry name" value="Metallo-dependent hydrolases"/>
    <property type="match status" value="1"/>
</dbReference>
<dbReference type="Proteomes" id="UP000196084">
    <property type="component" value="Unassembled WGS sequence"/>
</dbReference>
<dbReference type="InterPro" id="IPR011059">
    <property type="entry name" value="Metal-dep_hydrolase_composite"/>
</dbReference>
<dbReference type="GO" id="GO:0019557">
    <property type="term" value="P:L-histidine catabolic process to glutamate and formate"/>
    <property type="evidence" value="ECO:0007669"/>
    <property type="project" value="UniProtKB-UniPathway"/>
</dbReference>
<keyword evidence="3 8" id="KW-0479">Metal-binding</keyword>
<protein>
    <recommendedName>
        <fullName evidence="1 8">Imidazolonepropionase</fullName>
        <ecNumber evidence="1 8">3.5.2.7</ecNumber>
    </recommendedName>
    <alternativeName>
        <fullName evidence="8">Imidazolone-5-propionate hydrolase</fullName>
    </alternativeName>
</protein>
<proteinExistence type="inferred from homology"/>
<dbReference type="GO" id="GO:0019556">
    <property type="term" value="P:L-histidine catabolic process to glutamate and formamide"/>
    <property type="evidence" value="ECO:0007669"/>
    <property type="project" value="UniProtKB-UniRule"/>
</dbReference>
<dbReference type="GO" id="GO:0050480">
    <property type="term" value="F:imidazolonepropionase activity"/>
    <property type="evidence" value="ECO:0007669"/>
    <property type="project" value="UniProtKB-UniRule"/>
</dbReference>
<dbReference type="PANTHER" id="PTHR42752:SF1">
    <property type="entry name" value="IMIDAZOLONEPROPIONASE-RELATED"/>
    <property type="match status" value="1"/>
</dbReference>
<evidence type="ECO:0000256" key="9">
    <source>
        <dbReference type="SAM" id="MobiDB-lite"/>
    </source>
</evidence>
<dbReference type="Gene3D" id="3.20.20.140">
    <property type="entry name" value="Metal-dependent hydrolases"/>
    <property type="match status" value="1"/>
</dbReference>
<evidence type="ECO:0000256" key="2">
    <source>
        <dbReference type="ARBA" id="ARBA00022490"/>
    </source>
</evidence>
<dbReference type="GO" id="GO:0005737">
    <property type="term" value="C:cytoplasm"/>
    <property type="evidence" value="ECO:0007669"/>
    <property type="project" value="UniProtKB-SubCell"/>
</dbReference>
<comment type="catalytic activity">
    <reaction evidence="8">
        <text>4-imidazolone-5-propanoate + H2O = N-formimidoyl-L-glutamate</text>
        <dbReference type="Rhea" id="RHEA:23660"/>
        <dbReference type="ChEBI" id="CHEBI:15377"/>
        <dbReference type="ChEBI" id="CHEBI:58928"/>
        <dbReference type="ChEBI" id="CHEBI:77893"/>
        <dbReference type="EC" id="3.5.2.7"/>
    </reaction>
</comment>
<sequence length="437" mass="46043">MSYTVIYNANELVTGPANSAETDAAGTTPNGSGGPPDGPVLSVLPDAAVVLEDGEVAAVGSSDELTREYPIDNADEALDASGKCVLPGFVDPHTHAVFAGDRSDEFEAKLRGTSYQEILADGGGILRTVRAVREASEDELTDSLLERLDTMLAAGTTTLEIKSGYGLDTETELKLLAAIGRADERHPIDIVATFMGAHAVPDDTDAEEYTTSVIEDQFPAVEQQGVAEFCDVFCEADVFSANQSREILEAGTDHGLTPKLHIDEFENLGGSKVAAAVSAASADHLLQSTPDDIDTLLEADVTPVLLPGTAFGLGGEYPDLEPYRERNAIPALGSDFNPNCYAKRQGFTATLACVGMGLTPGEALRGITDRAAAAINRFDGTGTLEVGTPADVVVLEAPSYRHLPYRYDERVVGSVLKDGEVVSERNASARSSSKSSE</sequence>
<comment type="caution">
    <text evidence="12">The sequence shown here is derived from an EMBL/GenBank/DDBJ whole genome shotgun (WGS) entry which is preliminary data.</text>
</comment>
<comment type="similarity">
    <text evidence="8">Belongs to the metallo-dependent hydrolases superfamily. HutI family.</text>
</comment>
<feature type="binding site" evidence="8">
    <location>
        <position position="335"/>
    </location>
    <ligand>
        <name>Fe(3+)</name>
        <dbReference type="ChEBI" id="CHEBI:29034"/>
    </ligand>
</feature>
<comment type="pathway">
    <text evidence="8">Amino-acid degradation; L-histidine degradation into L-glutamate; N-formimidoyl-L-glutamate from L-histidine: step 3/3.</text>
</comment>
<feature type="binding site" evidence="8">
    <location>
        <position position="165"/>
    </location>
    <ligand>
        <name>4-imidazolone-5-propanoate</name>
        <dbReference type="ChEBI" id="CHEBI:77893"/>
    </ligand>
</feature>
<feature type="binding site" evidence="8">
    <location>
        <position position="95"/>
    </location>
    <ligand>
        <name>Zn(2+)</name>
        <dbReference type="ChEBI" id="CHEBI:29105"/>
    </ligand>
</feature>
<organism evidence="12 13">
    <name type="scientific">Natronolimnobius baerhuensis</name>
    <dbReference type="NCBI Taxonomy" id="253108"/>
    <lineage>
        <taxon>Archaea</taxon>
        <taxon>Methanobacteriati</taxon>
        <taxon>Methanobacteriota</taxon>
        <taxon>Stenosarchaea group</taxon>
        <taxon>Halobacteria</taxon>
        <taxon>Halobacteriales</taxon>
        <taxon>Natrialbaceae</taxon>
        <taxon>Natronolimnobius</taxon>
    </lineage>
</organism>
<keyword evidence="13" id="KW-1185">Reference proteome</keyword>
<dbReference type="InterPro" id="IPR032466">
    <property type="entry name" value="Metal_Hydrolase"/>
</dbReference>
<evidence type="ECO:0000256" key="5">
    <source>
        <dbReference type="ARBA" id="ARBA00022808"/>
    </source>
</evidence>
<feature type="binding site" evidence="8">
    <location>
        <position position="102"/>
    </location>
    <ligand>
        <name>4-imidazolone-5-propanoate</name>
        <dbReference type="ChEBI" id="CHEBI:77893"/>
    </ligand>
</feature>
<evidence type="ECO:0000256" key="4">
    <source>
        <dbReference type="ARBA" id="ARBA00022801"/>
    </source>
</evidence>
<dbReference type="InterPro" id="IPR013108">
    <property type="entry name" value="Amidohydro_3"/>
</dbReference>
<dbReference type="FunFam" id="3.20.20.140:FF:000007">
    <property type="entry name" value="Imidazolonepropionase"/>
    <property type="match status" value="1"/>
</dbReference>
<dbReference type="GO" id="GO:0008270">
    <property type="term" value="F:zinc ion binding"/>
    <property type="evidence" value="ECO:0007669"/>
    <property type="project" value="UniProtKB-UniRule"/>
</dbReference>
<keyword evidence="4 8" id="KW-0378">Hydrolase</keyword>
<feature type="binding site" evidence="8">
    <location>
        <position position="261"/>
    </location>
    <ligand>
        <name>Zn(2+)</name>
        <dbReference type="ChEBI" id="CHEBI:29105"/>
    </ligand>
</feature>
<feature type="binding site" evidence="8">
    <location>
        <position position="337"/>
    </location>
    <ligand>
        <name>N-formimidoyl-L-glutamate</name>
        <dbReference type="ChEBI" id="CHEBI:58928"/>
    </ligand>
</feature>
<keyword evidence="6 8" id="KW-0862">Zinc</keyword>
<name>A0A202E594_9EURY</name>
<dbReference type="EC" id="3.5.2.7" evidence="1 8"/>
<feature type="domain" description="Aminodeoxyfutalosine deaminase/Imidazolonepropionase-like composite" evidence="11">
    <location>
        <begin position="47"/>
        <end position="70"/>
    </location>
</feature>
<dbReference type="SUPFAM" id="SSF51338">
    <property type="entry name" value="Composite domain of metallo-dependent hydrolases"/>
    <property type="match status" value="1"/>
</dbReference>
<reference evidence="12 13" key="1">
    <citation type="submission" date="2017-02" db="EMBL/GenBank/DDBJ databases">
        <title>Natronthermophilus aegyptiacus gen. nov.,sp. nov., an aerobic, extremely halophilic alkalithermophilic archaeon isolated from the athalassohaline Wadi An Natrun, Egypt.</title>
        <authorList>
            <person name="Zhao B."/>
        </authorList>
    </citation>
    <scope>NUCLEOTIDE SEQUENCE [LARGE SCALE GENOMIC DNA]</scope>
    <source>
        <strain evidence="12 13">CGMCC 1.3597</strain>
    </source>
</reference>
<dbReference type="Pfam" id="PF07969">
    <property type="entry name" value="Amidohydro_3"/>
    <property type="match status" value="1"/>
</dbReference>
<comment type="caution">
    <text evidence="8">Lacks conserved residue(s) required for the propagation of feature annotation.</text>
</comment>
<dbReference type="OrthoDB" id="24954at2157"/>
<feature type="binding site" evidence="8">
    <location>
        <position position="93"/>
    </location>
    <ligand>
        <name>Zn(2+)</name>
        <dbReference type="ChEBI" id="CHEBI:29105"/>
    </ligand>
</feature>
<feature type="binding site" evidence="8">
    <location>
        <position position="95"/>
    </location>
    <ligand>
        <name>Fe(3+)</name>
        <dbReference type="ChEBI" id="CHEBI:29034"/>
    </ligand>
</feature>
<gene>
    <name evidence="8" type="primary">hutI</name>
    <name evidence="12" type="ORF">B2G88_16725</name>
</gene>
<evidence type="ECO:0000313" key="13">
    <source>
        <dbReference type="Proteomes" id="UP000196084"/>
    </source>
</evidence>
<dbReference type="Gene3D" id="2.30.40.10">
    <property type="entry name" value="Urease, subunit C, domain 1"/>
    <property type="match status" value="1"/>
</dbReference>
<keyword evidence="2 8" id="KW-0963">Cytoplasm</keyword>
<evidence type="ECO:0000256" key="3">
    <source>
        <dbReference type="ARBA" id="ARBA00022723"/>
    </source>
</evidence>
<dbReference type="HAMAP" id="MF_00372">
    <property type="entry name" value="HutI"/>
    <property type="match status" value="1"/>
</dbReference>
<evidence type="ECO:0000256" key="6">
    <source>
        <dbReference type="ARBA" id="ARBA00022833"/>
    </source>
</evidence>
<feature type="region of interest" description="Disordered" evidence="9">
    <location>
        <begin position="17"/>
        <end position="40"/>
    </location>
</feature>
<accession>A0A202E594</accession>
<dbReference type="RefSeq" id="WP_087715454.1">
    <property type="nucleotide sequence ID" value="NZ_MWPH01000004.1"/>
</dbReference>
<keyword evidence="5 8" id="KW-0369">Histidine metabolism</keyword>
<dbReference type="Pfam" id="PF22039">
    <property type="entry name" value="HUTI_composite_bact"/>
    <property type="match status" value="1"/>
</dbReference>
<evidence type="ECO:0000259" key="11">
    <source>
        <dbReference type="Pfam" id="PF22039"/>
    </source>
</evidence>
<evidence type="ECO:0000256" key="7">
    <source>
        <dbReference type="ARBA" id="ARBA00023004"/>
    </source>
</evidence>